<evidence type="ECO:0000313" key="4">
    <source>
        <dbReference type="EMBL" id="OMP86573.1"/>
    </source>
</evidence>
<dbReference type="EMBL" id="MSZU01000080">
    <property type="protein sequence ID" value="OMP86573.1"/>
    <property type="molecule type" value="Genomic_DNA"/>
</dbReference>
<gene>
    <name evidence="4" type="ORF">BK809_0003744</name>
</gene>
<evidence type="ECO:0000256" key="2">
    <source>
        <dbReference type="SAM" id="MobiDB-lite"/>
    </source>
</evidence>
<sequence length="743" mass="81948">CRAGDQCVFAHDASTGQPANARPARQRRRQAGIAADPERSEASTATTPTPQQPQPQRARVVQRPTPRAQQDDPREFQLAQIRRRFSPEESLDATSGATILAFGMKPSDPDFPFDIDALRCRLRVPATYPMQGRPSLSVANPEMDRGFQINVEKGFDALTARPLPNQTLLALMNALDRQLEQLLTAPPAEIFSIKIVPNAAARAVPKHGEHVVQQVPTPPPPPPSPPPVVVQPQVVPAQPRERPPPLQPAYGPEQRAQAKARRDQETRQLEARLGRLPQFSTLADGAFIVPVEPRRRAALPIALQAIKTVKLMVPELYPLQPCRIELMGIDRHDAMPVQQAFEDRAVQFANMSLLNHVNYFSQNMHSMAQAPPAKSDGSPKAQEQGVAHQMEELSVQQRPAAEASSAASGAEADSKTKADPADDRSHIITIPRPPEWTVPGSDNDNDDEDSYDSYPDESDSDGEAEGGASDHAGGSSQTLSLERGITLSLPHLELYGIELLELVNLCLTIKCTRCKDTMDVNNIRNNANADYTGIRSESCKKCAYPLGIGYRMDMMHANSVRAGYLDLDGCTPVDMLPRFSCCTKVYPCDRYRHCPHPPRSRDLQASSRRSRAYTRMLTGDRRCHDAEADHPNEHANRMIWYVPWCSREQNYRPEDCGICHATLVGKKGSGFWEGGKGTLDDQSVIAEARLSTFTFAPRPRSRLDRAPFPCPSPSTSQQRHTFTTPSGLLGRNAVSWPLTLAAS</sequence>
<evidence type="ECO:0000313" key="5">
    <source>
        <dbReference type="Proteomes" id="UP000190776"/>
    </source>
</evidence>
<feature type="compositionally biased region" description="Basic and acidic residues" evidence="2">
    <location>
        <begin position="412"/>
        <end position="426"/>
    </location>
</feature>
<feature type="non-terminal residue" evidence="4">
    <location>
        <position position="1"/>
    </location>
</feature>
<feature type="compositionally biased region" description="Low complexity" evidence="2">
    <location>
        <begin position="400"/>
        <end position="411"/>
    </location>
</feature>
<dbReference type="OrthoDB" id="10253329at2759"/>
<evidence type="ECO:0000259" key="3">
    <source>
        <dbReference type="PROSITE" id="PS50103"/>
    </source>
</evidence>
<dbReference type="GO" id="GO:0008270">
    <property type="term" value="F:zinc ion binding"/>
    <property type="evidence" value="ECO:0007669"/>
    <property type="project" value="UniProtKB-KW"/>
</dbReference>
<dbReference type="InterPro" id="IPR000571">
    <property type="entry name" value="Znf_CCCH"/>
</dbReference>
<feature type="zinc finger region" description="C3H1-type" evidence="1">
    <location>
        <begin position="1"/>
        <end position="14"/>
    </location>
</feature>
<dbReference type="Proteomes" id="UP000190776">
    <property type="component" value="Unassembled WGS sequence"/>
</dbReference>
<dbReference type="AlphaFoldDB" id="A0A1S8BH04"/>
<accession>A0A1S8BH04</accession>
<organism evidence="4 5">
    <name type="scientific">Diplodia seriata</name>
    <dbReference type="NCBI Taxonomy" id="420778"/>
    <lineage>
        <taxon>Eukaryota</taxon>
        <taxon>Fungi</taxon>
        <taxon>Dikarya</taxon>
        <taxon>Ascomycota</taxon>
        <taxon>Pezizomycotina</taxon>
        <taxon>Dothideomycetes</taxon>
        <taxon>Dothideomycetes incertae sedis</taxon>
        <taxon>Botryosphaeriales</taxon>
        <taxon>Botryosphaeriaceae</taxon>
        <taxon>Diplodia</taxon>
    </lineage>
</organism>
<keyword evidence="1" id="KW-0863">Zinc-finger</keyword>
<evidence type="ECO:0000256" key="1">
    <source>
        <dbReference type="PROSITE-ProRule" id="PRU00723"/>
    </source>
</evidence>
<feature type="compositionally biased region" description="Pro residues" evidence="2">
    <location>
        <begin position="216"/>
        <end position="229"/>
    </location>
</feature>
<feature type="region of interest" description="Disordered" evidence="2">
    <location>
        <begin position="367"/>
        <end position="477"/>
    </location>
</feature>
<feature type="domain" description="C3H1-type" evidence="3">
    <location>
        <begin position="1"/>
        <end position="14"/>
    </location>
</feature>
<protein>
    <recommendedName>
        <fullName evidence="3">C3H1-type domain-containing protein</fullName>
    </recommendedName>
</protein>
<dbReference type="STRING" id="420778.A0A1S8BH04"/>
<feature type="region of interest" description="Disordered" evidence="2">
    <location>
        <begin position="1"/>
        <end position="75"/>
    </location>
</feature>
<keyword evidence="1" id="KW-0862">Zinc</keyword>
<proteinExistence type="predicted"/>
<keyword evidence="1" id="KW-0479">Metal-binding</keyword>
<comment type="caution">
    <text evidence="4">The sequence shown here is derived from an EMBL/GenBank/DDBJ whole genome shotgun (WGS) entry which is preliminary data.</text>
</comment>
<feature type="compositionally biased region" description="Acidic residues" evidence="2">
    <location>
        <begin position="443"/>
        <end position="464"/>
    </location>
</feature>
<feature type="region of interest" description="Disordered" evidence="2">
    <location>
        <begin position="206"/>
        <end position="266"/>
    </location>
</feature>
<dbReference type="PROSITE" id="PS50103">
    <property type="entry name" value="ZF_C3H1"/>
    <property type="match status" value="1"/>
</dbReference>
<feature type="compositionally biased region" description="Low complexity" evidence="2">
    <location>
        <begin position="44"/>
        <end position="68"/>
    </location>
</feature>
<reference evidence="4 5" key="1">
    <citation type="submission" date="2017-01" db="EMBL/GenBank/DDBJ databases">
        <title>Draft genome sequence of Diplodia seriata F98.1, a fungal species involved in grapevine trunk diseases.</title>
        <authorList>
            <person name="Robert-Siegwald G."/>
            <person name="Vallet J."/>
            <person name="Abou-Mansour E."/>
            <person name="Xu J."/>
            <person name="Rey P."/>
            <person name="Bertsch C."/>
            <person name="Rego C."/>
            <person name="Larignon P."/>
            <person name="Fontaine F."/>
            <person name="Lebrun M.-H."/>
        </authorList>
    </citation>
    <scope>NUCLEOTIDE SEQUENCE [LARGE SCALE GENOMIC DNA]</scope>
    <source>
        <strain evidence="4 5">F98.1</strain>
    </source>
</reference>
<name>A0A1S8BH04_9PEZI</name>